<evidence type="ECO:0000256" key="1">
    <source>
        <dbReference type="SAM" id="SignalP"/>
    </source>
</evidence>
<gene>
    <name evidence="2" type="ORF">KC19_12G096200</name>
</gene>
<reference evidence="2" key="1">
    <citation type="submission" date="2020-06" db="EMBL/GenBank/DDBJ databases">
        <title>WGS assembly of Ceratodon purpureus strain R40.</title>
        <authorList>
            <person name="Carey S.B."/>
            <person name="Jenkins J."/>
            <person name="Shu S."/>
            <person name="Lovell J.T."/>
            <person name="Sreedasyam A."/>
            <person name="Maumus F."/>
            <person name="Tiley G.P."/>
            <person name="Fernandez-Pozo N."/>
            <person name="Barry K."/>
            <person name="Chen C."/>
            <person name="Wang M."/>
            <person name="Lipzen A."/>
            <person name="Daum C."/>
            <person name="Saski C.A."/>
            <person name="Payton A.C."/>
            <person name="Mcbreen J.C."/>
            <person name="Conrad R.E."/>
            <person name="Kollar L.M."/>
            <person name="Olsson S."/>
            <person name="Huttunen S."/>
            <person name="Landis J.B."/>
            <person name="Wickett N.J."/>
            <person name="Johnson M.G."/>
            <person name="Rensing S.A."/>
            <person name="Grimwood J."/>
            <person name="Schmutz J."/>
            <person name="Mcdaniel S.F."/>
        </authorList>
    </citation>
    <scope>NUCLEOTIDE SEQUENCE</scope>
    <source>
        <strain evidence="2">R40</strain>
    </source>
</reference>
<protein>
    <submittedName>
        <fullName evidence="2">Uncharacterized protein</fullName>
    </submittedName>
</protein>
<accession>A0A8T0G6P0</accession>
<dbReference type="Proteomes" id="UP000822688">
    <property type="component" value="Chromosome 12"/>
</dbReference>
<dbReference type="AlphaFoldDB" id="A0A8T0G6P0"/>
<proteinExistence type="predicted"/>
<name>A0A8T0G6P0_CERPU</name>
<dbReference type="EMBL" id="CM026433">
    <property type="protein sequence ID" value="KAG0554505.1"/>
    <property type="molecule type" value="Genomic_DNA"/>
</dbReference>
<keyword evidence="3" id="KW-1185">Reference proteome</keyword>
<comment type="caution">
    <text evidence="2">The sequence shown here is derived from an EMBL/GenBank/DDBJ whole genome shotgun (WGS) entry which is preliminary data.</text>
</comment>
<feature type="chain" id="PRO_5035751755" evidence="1">
    <location>
        <begin position="22"/>
        <end position="53"/>
    </location>
</feature>
<organism evidence="2 3">
    <name type="scientific">Ceratodon purpureus</name>
    <name type="common">Fire moss</name>
    <name type="synonym">Dicranum purpureum</name>
    <dbReference type="NCBI Taxonomy" id="3225"/>
    <lineage>
        <taxon>Eukaryota</taxon>
        <taxon>Viridiplantae</taxon>
        <taxon>Streptophyta</taxon>
        <taxon>Embryophyta</taxon>
        <taxon>Bryophyta</taxon>
        <taxon>Bryophytina</taxon>
        <taxon>Bryopsida</taxon>
        <taxon>Dicranidae</taxon>
        <taxon>Pseudoditrichales</taxon>
        <taxon>Ditrichaceae</taxon>
        <taxon>Ceratodon</taxon>
    </lineage>
</organism>
<evidence type="ECO:0000313" key="3">
    <source>
        <dbReference type="Proteomes" id="UP000822688"/>
    </source>
</evidence>
<keyword evidence="1" id="KW-0732">Signal</keyword>
<sequence length="53" mass="5937">MVHFNLMLNLVIFSVTSVISSQVQILPLQTSLSFLVLCQNGSRNLCFLYIFGS</sequence>
<feature type="signal peptide" evidence="1">
    <location>
        <begin position="1"/>
        <end position="21"/>
    </location>
</feature>
<evidence type="ECO:0000313" key="2">
    <source>
        <dbReference type="EMBL" id="KAG0554505.1"/>
    </source>
</evidence>